<reference evidence="2" key="1">
    <citation type="submission" date="2016-11" db="EMBL/GenBank/DDBJ databases">
        <authorList>
            <person name="Varghese N."/>
            <person name="Submissions S."/>
        </authorList>
    </citation>
    <scope>NUCLEOTIDE SEQUENCE [LARGE SCALE GENOMIC DNA]</scope>
    <source>
        <strain evidence="2">CECT 8089</strain>
    </source>
</reference>
<dbReference type="RefSeq" id="WP_167369168.1">
    <property type="nucleotide sequence ID" value="NZ_FRBQ01000007.1"/>
</dbReference>
<proteinExistence type="predicted"/>
<protein>
    <submittedName>
        <fullName evidence="1">Uncharacterized protein</fullName>
    </submittedName>
</protein>
<accession>A0A1M7KUI1</accession>
<evidence type="ECO:0000313" key="1">
    <source>
        <dbReference type="EMBL" id="SHM68857.1"/>
    </source>
</evidence>
<gene>
    <name evidence="1" type="ORF">SAMN05216288_4117</name>
</gene>
<evidence type="ECO:0000313" key="2">
    <source>
        <dbReference type="Proteomes" id="UP000184305"/>
    </source>
</evidence>
<sequence length="57" mass="6577">MLLFYDIIAKASFSQVDRLGIERKRQPLLDVLPRLVKARRARRREADAACCDFSISP</sequence>
<dbReference type="Proteomes" id="UP000184305">
    <property type="component" value="Unassembled WGS sequence"/>
</dbReference>
<organism evidence="1 2">
    <name type="scientific">Phytopseudomonas punonensis</name>
    <dbReference type="NCBI Taxonomy" id="1220495"/>
    <lineage>
        <taxon>Bacteria</taxon>
        <taxon>Pseudomonadati</taxon>
        <taxon>Pseudomonadota</taxon>
        <taxon>Gammaproteobacteria</taxon>
        <taxon>Pseudomonadales</taxon>
        <taxon>Pseudomonadaceae</taxon>
        <taxon>Phytopseudomonas</taxon>
    </lineage>
</organism>
<dbReference type="AlphaFoldDB" id="A0A1M7KUI1"/>
<name>A0A1M7KUI1_9GAMM</name>
<keyword evidence="2" id="KW-1185">Reference proteome</keyword>
<dbReference type="EMBL" id="FRBQ01000007">
    <property type="protein sequence ID" value="SHM68857.1"/>
    <property type="molecule type" value="Genomic_DNA"/>
</dbReference>